<evidence type="ECO:0000313" key="2">
    <source>
        <dbReference type="Proteomes" id="UP000887565"/>
    </source>
</evidence>
<evidence type="ECO:0000256" key="1">
    <source>
        <dbReference type="SAM" id="MobiDB-lite"/>
    </source>
</evidence>
<keyword evidence="2" id="KW-1185">Reference proteome</keyword>
<feature type="region of interest" description="Disordered" evidence="1">
    <location>
        <begin position="22"/>
        <end position="55"/>
    </location>
</feature>
<organism evidence="2 3">
    <name type="scientific">Romanomermis culicivorax</name>
    <name type="common">Nematode worm</name>
    <dbReference type="NCBI Taxonomy" id="13658"/>
    <lineage>
        <taxon>Eukaryota</taxon>
        <taxon>Metazoa</taxon>
        <taxon>Ecdysozoa</taxon>
        <taxon>Nematoda</taxon>
        <taxon>Enoplea</taxon>
        <taxon>Dorylaimia</taxon>
        <taxon>Mermithida</taxon>
        <taxon>Mermithoidea</taxon>
        <taxon>Mermithidae</taxon>
        <taxon>Romanomermis</taxon>
    </lineage>
</organism>
<reference evidence="3" key="1">
    <citation type="submission" date="2022-11" db="UniProtKB">
        <authorList>
            <consortium name="WormBaseParasite"/>
        </authorList>
    </citation>
    <scope>IDENTIFICATION</scope>
</reference>
<proteinExistence type="predicted"/>
<dbReference type="WBParaSite" id="nRc.2.0.1.t06316-RA">
    <property type="protein sequence ID" value="nRc.2.0.1.t06316-RA"/>
    <property type="gene ID" value="nRc.2.0.1.g06316"/>
</dbReference>
<name>A0A915HYG8_ROMCU</name>
<sequence>MKRQFTLDYMFNRNVIQKNNITDNVNSTRKDNSESPCSTNPVDDTPTEKNENKEIDDSLIVENENDAKDSIALANGIPSLATKFVFLHS</sequence>
<protein>
    <submittedName>
        <fullName evidence="3">Uncharacterized protein</fullName>
    </submittedName>
</protein>
<feature type="compositionally biased region" description="Basic and acidic residues" evidence="1">
    <location>
        <begin position="46"/>
        <end position="55"/>
    </location>
</feature>
<accession>A0A915HYG8</accession>
<dbReference type="Proteomes" id="UP000887565">
    <property type="component" value="Unplaced"/>
</dbReference>
<evidence type="ECO:0000313" key="3">
    <source>
        <dbReference type="WBParaSite" id="nRc.2.0.1.t06316-RA"/>
    </source>
</evidence>
<dbReference type="AlphaFoldDB" id="A0A915HYG8"/>